<dbReference type="AlphaFoldDB" id="A0A1N7SQ30"/>
<evidence type="ECO:0000313" key="2">
    <source>
        <dbReference type="Proteomes" id="UP000187012"/>
    </source>
</evidence>
<dbReference type="Proteomes" id="UP000187012">
    <property type="component" value="Unassembled WGS sequence"/>
</dbReference>
<protein>
    <submittedName>
        <fullName evidence="1">Uncharacterized protein</fullName>
    </submittedName>
</protein>
<reference evidence="1 2" key="1">
    <citation type="submission" date="2016-12" db="EMBL/GenBank/DDBJ databases">
        <authorList>
            <person name="Song W.-J."/>
            <person name="Kurnit D.M."/>
        </authorList>
    </citation>
    <scope>NUCLEOTIDE SEQUENCE [LARGE SCALE GENOMIC DNA]</scope>
    <source>
        <strain evidence="1 2">STM7296</strain>
    </source>
</reference>
<keyword evidence="2" id="KW-1185">Reference proteome</keyword>
<evidence type="ECO:0000313" key="1">
    <source>
        <dbReference type="EMBL" id="SIT49563.1"/>
    </source>
</evidence>
<proteinExistence type="predicted"/>
<dbReference type="EMBL" id="CYGX02000148">
    <property type="protein sequence ID" value="SIT49563.1"/>
    <property type="molecule type" value="Genomic_DNA"/>
</dbReference>
<sequence>MLAAPSPKSVVERDNVRSSSPRAHLSVIRCDRTTGPATIGGRSDYSYLGTRFPPNPVRNYLELGQPFIGWKLGHDFQTDVAPGATSSGDHFVFLATTPDGRTAYKWGKLGGDESGWIDIGGQTVASPAAALIGTYLFVAVRGMDGNVWINQGELGQPFVGWQQT</sequence>
<name>A0A1N7SQ30_9BURK</name>
<gene>
    <name evidence="1" type="ORF">BN2475_1480002</name>
</gene>
<organism evidence="1 2">
    <name type="scientific">Paraburkholderia ribeironis</name>
    <dbReference type="NCBI Taxonomy" id="1247936"/>
    <lineage>
        <taxon>Bacteria</taxon>
        <taxon>Pseudomonadati</taxon>
        <taxon>Pseudomonadota</taxon>
        <taxon>Betaproteobacteria</taxon>
        <taxon>Burkholderiales</taxon>
        <taxon>Burkholderiaceae</taxon>
        <taxon>Paraburkholderia</taxon>
    </lineage>
</organism>
<accession>A0A1N7SQ30</accession>